<organism evidence="3 4">
    <name type="scientific">Lawsonia intracellularis (strain PHE/MN1-00)</name>
    <dbReference type="NCBI Taxonomy" id="363253"/>
    <lineage>
        <taxon>Bacteria</taxon>
        <taxon>Pseudomonadati</taxon>
        <taxon>Thermodesulfobacteriota</taxon>
        <taxon>Desulfovibrionia</taxon>
        <taxon>Desulfovibrionales</taxon>
        <taxon>Desulfovibrionaceae</taxon>
        <taxon>Lawsonia</taxon>
    </lineage>
</organism>
<gene>
    <name evidence="3" type="primary">feoA</name>
    <name evidence="3" type="ordered locus">LI1082</name>
</gene>
<keyword evidence="1" id="KW-0408">Iron</keyword>
<dbReference type="InterPro" id="IPR008988">
    <property type="entry name" value="Transcriptional_repressor_C"/>
</dbReference>
<dbReference type="Gene3D" id="2.30.30.90">
    <property type="match status" value="1"/>
</dbReference>
<dbReference type="PANTHER" id="PTHR42954">
    <property type="entry name" value="FE(2+) TRANSPORT PROTEIN A"/>
    <property type="match status" value="1"/>
</dbReference>
<dbReference type="eggNOG" id="COG1918">
    <property type="taxonomic scope" value="Bacteria"/>
</dbReference>
<dbReference type="InterPro" id="IPR007167">
    <property type="entry name" value="Fe-transptr_FeoA-like"/>
</dbReference>
<dbReference type="InterPro" id="IPR038157">
    <property type="entry name" value="FeoA_core_dom"/>
</dbReference>
<dbReference type="InterPro" id="IPR052713">
    <property type="entry name" value="FeoA"/>
</dbReference>
<protein>
    <submittedName>
        <fullName evidence="3">Fe2+ transport system protein A</fullName>
    </submittedName>
</protein>
<dbReference type="EMBL" id="AM180252">
    <property type="protein sequence ID" value="CAJ55136.1"/>
    <property type="molecule type" value="Genomic_DNA"/>
</dbReference>
<feature type="domain" description="Ferrous iron transporter FeoA-like" evidence="2">
    <location>
        <begin position="38"/>
        <end position="110"/>
    </location>
</feature>
<sequence>MSAVVDSMTPFPCSEHDELPVINEATACCVFDKVESYISLRDLKVGQHARVVRVQADGELGRRIRDMGLVPGTEVTIVGRAPLKDPVALRLLGFTLSLRNSEADYVMVSPIS</sequence>
<dbReference type="SUPFAM" id="SSF50037">
    <property type="entry name" value="C-terminal domain of transcriptional repressors"/>
    <property type="match status" value="1"/>
</dbReference>
<dbReference type="Proteomes" id="UP000002430">
    <property type="component" value="Chromosome"/>
</dbReference>
<evidence type="ECO:0000259" key="2">
    <source>
        <dbReference type="SMART" id="SM00899"/>
    </source>
</evidence>
<dbReference type="STRING" id="363253.LI1082"/>
<proteinExistence type="predicted"/>
<dbReference type="OrthoDB" id="9811076at2"/>
<evidence type="ECO:0000313" key="4">
    <source>
        <dbReference type="Proteomes" id="UP000002430"/>
    </source>
</evidence>
<name>Q1MPE1_LAWIP</name>
<dbReference type="PANTHER" id="PTHR42954:SF2">
    <property type="entry name" value="FE(2+) TRANSPORT PROTEIN A"/>
    <property type="match status" value="1"/>
</dbReference>
<dbReference type="SMART" id="SM00899">
    <property type="entry name" value="FeoA"/>
    <property type="match status" value="1"/>
</dbReference>
<keyword evidence="4" id="KW-1185">Reference proteome</keyword>
<dbReference type="Pfam" id="PF04023">
    <property type="entry name" value="FeoA"/>
    <property type="match status" value="1"/>
</dbReference>
<evidence type="ECO:0000313" key="3">
    <source>
        <dbReference type="EMBL" id="CAJ55136.1"/>
    </source>
</evidence>
<dbReference type="GO" id="GO:0046914">
    <property type="term" value="F:transition metal ion binding"/>
    <property type="evidence" value="ECO:0007669"/>
    <property type="project" value="InterPro"/>
</dbReference>
<accession>Q1MPE1</accession>
<evidence type="ECO:0000256" key="1">
    <source>
        <dbReference type="ARBA" id="ARBA00023004"/>
    </source>
</evidence>
<dbReference type="AlphaFoldDB" id="Q1MPE1"/>
<reference evidence="3 4" key="1">
    <citation type="submission" date="2005-11" db="EMBL/GenBank/DDBJ databases">
        <title>The complete genome sequence of Lawsonia intracellularis: the causative agent of proliferative enteropathy.</title>
        <authorList>
            <person name="Kaur K."/>
            <person name="Zhang Q."/>
            <person name="Beckler D."/>
            <person name="Munir S."/>
            <person name="Li L."/>
            <person name="Kinsley K."/>
            <person name="Herron L."/>
            <person name="Peterson A."/>
            <person name="May B."/>
            <person name="Singh S."/>
            <person name="Gebhart C."/>
            <person name="Kapur V."/>
        </authorList>
    </citation>
    <scope>NUCLEOTIDE SEQUENCE [LARGE SCALE GENOMIC DNA]</scope>
    <source>
        <strain evidence="3 4">PHE/MN1-00</strain>
    </source>
</reference>
<dbReference type="HOGENOM" id="CLU_2142755_0_0_7"/>
<dbReference type="KEGG" id="lip:LI1082"/>